<evidence type="ECO:0000259" key="7">
    <source>
        <dbReference type="Pfam" id="PF25967"/>
    </source>
</evidence>
<feature type="domain" description="Multidrug resistance protein MdtA-like beta-barrel" evidence="6">
    <location>
        <begin position="227"/>
        <end position="317"/>
    </location>
</feature>
<gene>
    <name evidence="8" type="ORF">GCM10023090_24590</name>
</gene>
<evidence type="ECO:0000313" key="8">
    <source>
        <dbReference type="EMBL" id="GAA4427368.1"/>
    </source>
</evidence>
<evidence type="ECO:0000256" key="3">
    <source>
        <dbReference type="SAM" id="MobiDB-lite"/>
    </source>
</evidence>
<dbReference type="Pfam" id="PF25917">
    <property type="entry name" value="BSH_RND"/>
    <property type="match status" value="1"/>
</dbReference>
<proteinExistence type="inferred from homology"/>
<sequence length="445" mass="45463">MTPQPVLSAAPRVRHLPPALRWATASVLLAALAACGKGGNAPPAAGGGGGMPPVQVGVVVATPGDVGLVTELPGRVEASRVAEVRARAAGILQQRLFREGSDVKAGQPLFRIDPAPYAAALDSARASQARAEANLAQAAAQLERYRPLVEANAVSRQEFVNAEAAHKQALADVAATKAAVRTAEINLGHANVVSPLSGRIGRALVTEGALVGQGEATALAVVQQIDPVYINFTQSAAEALRLRRALEAGQLRRAQGAEAASVRVVLDDGTEYARAGRLLFSDLSVDTATGQVTLRAEVPNPKGDLLPGLYVRVRLEQAQATNAITLPQQAVTRTQQGDVVQVVDAEGKVSPRTIQVTRAQGNRWLVQDGLQPGEQVMVDGFQKLQMLPPGTPVKAVPWEPAAAPGAPGAAPKPPTGAGGASPAAGTAAAASAASGAQAPASAAAR</sequence>
<dbReference type="Gene3D" id="2.40.30.170">
    <property type="match status" value="1"/>
</dbReference>
<dbReference type="InterPro" id="IPR058624">
    <property type="entry name" value="MdtA-like_HH"/>
</dbReference>
<feature type="domain" description="Multidrug resistance protein MdtA-like alpha-helical hairpin" evidence="4">
    <location>
        <begin position="121"/>
        <end position="188"/>
    </location>
</feature>
<dbReference type="Pfam" id="PF25967">
    <property type="entry name" value="RND-MFP_C"/>
    <property type="match status" value="1"/>
</dbReference>
<feature type="compositionally biased region" description="Low complexity" evidence="3">
    <location>
        <begin position="400"/>
        <end position="409"/>
    </location>
</feature>
<dbReference type="Proteomes" id="UP001501788">
    <property type="component" value="Unassembled WGS sequence"/>
</dbReference>
<dbReference type="PANTHER" id="PTHR30158">
    <property type="entry name" value="ACRA/E-RELATED COMPONENT OF DRUG EFFLUX TRANSPORTER"/>
    <property type="match status" value="1"/>
</dbReference>
<feature type="domain" description="Multidrug resistance protein MdtA-like C-terminal permuted SH3" evidence="7">
    <location>
        <begin position="322"/>
        <end position="383"/>
    </location>
</feature>
<dbReference type="Pfam" id="PF25944">
    <property type="entry name" value="Beta-barrel_RND"/>
    <property type="match status" value="1"/>
</dbReference>
<dbReference type="InterPro" id="IPR058627">
    <property type="entry name" value="MdtA-like_C"/>
</dbReference>
<dbReference type="Gene3D" id="2.40.50.100">
    <property type="match status" value="1"/>
</dbReference>
<evidence type="ECO:0000256" key="2">
    <source>
        <dbReference type="ARBA" id="ARBA00009477"/>
    </source>
</evidence>
<protein>
    <submittedName>
        <fullName evidence="8">Efflux RND transporter periplasmic adaptor subunit</fullName>
    </submittedName>
</protein>
<comment type="similarity">
    <text evidence="2">Belongs to the membrane fusion protein (MFP) (TC 8.A.1) family.</text>
</comment>
<dbReference type="EMBL" id="BAABEX010000028">
    <property type="protein sequence ID" value="GAA4427368.1"/>
    <property type="molecule type" value="Genomic_DNA"/>
</dbReference>
<dbReference type="NCBIfam" id="TIGR01730">
    <property type="entry name" value="RND_mfp"/>
    <property type="match status" value="1"/>
</dbReference>
<feature type="domain" description="Multidrug resistance protein MdtA-like barrel-sandwich hybrid" evidence="5">
    <location>
        <begin position="80"/>
        <end position="223"/>
    </location>
</feature>
<dbReference type="InterPro" id="IPR058625">
    <property type="entry name" value="MdtA-like_BSH"/>
</dbReference>
<comment type="caution">
    <text evidence="8">The sequence shown here is derived from an EMBL/GenBank/DDBJ whole genome shotgun (WGS) entry which is preliminary data.</text>
</comment>
<evidence type="ECO:0000313" key="9">
    <source>
        <dbReference type="Proteomes" id="UP001501788"/>
    </source>
</evidence>
<dbReference type="Gene3D" id="1.10.287.470">
    <property type="entry name" value="Helix hairpin bin"/>
    <property type="match status" value="1"/>
</dbReference>
<dbReference type="PANTHER" id="PTHR30158:SF3">
    <property type="entry name" value="MULTIDRUG EFFLUX PUMP SUBUNIT ACRA-RELATED"/>
    <property type="match status" value="1"/>
</dbReference>
<dbReference type="InterPro" id="IPR058626">
    <property type="entry name" value="MdtA-like_b-barrel"/>
</dbReference>
<keyword evidence="9" id="KW-1185">Reference proteome</keyword>
<comment type="subcellular location">
    <subcellularLocation>
        <location evidence="1">Cell envelope</location>
    </subcellularLocation>
</comment>
<dbReference type="SUPFAM" id="SSF111369">
    <property type="entry name" value="HlyD-like secretion proteins"/>
    <property type="match status" value="1"/>
</dbReference>
<evidence type="ECO:0000259" key="5">
    <source>
        <dbReference type="Pfam" id="PF25917"/>
    </source>
</evidence>
<accession>A0ABP8LF26</accession>
<evidence type="ECO:0000256" key="1">
    <source>
        <dbReference type="ARBA" id="ARBA00004196"/>
    </source>
</evidence>
<evidence type="ECO:0000259" key="4">
    <source>
        <dbReference type="Pfam" id="PF25876"/>
    </source>
</evidence>
<dbReference type="InterPro" id="IPR006143">
    <property type="entry name" value="RND_pump_MFP"/>
</dbReference>
<feature type="region of interest" description="Disordered" evidence="3">
    <location>
        <begin position="395"/>
        <end position="445"/>
    </location>
</feature>
<name>A0ABP8LF26_9BURK</name>
<dbReference type="RefSeq" id="WP_345065515.1">
    <property type="nucleotide sequence ID" value="NZ_BAABEX010000028.1"/>
</dbReference>
<organism evidence="8 9">
    <name type="scientific">Acidovorax lacteus</name>
    <dbReference type="NCBI Taxonomy" id="1924988"/>
    <lineage>
        <taxon>Bacteria</taxon>
        <taxon>Pseudomonadati</taxon>
        <taxon>Pseudomonadota</taxon>
        <taxon>Betaproteobacteria</taxon>
        <taxon>Burkholderiales</taxon>
        <taxon>Comamonadaceae</taxon>
        <taxon>Acidovorax</taxon>
    </lineage>
</organism>
<feature type="compositionally biased region" description="Low complexity" evidence="3">
    <location>
        <begin position="420"/>
        <end position="445"/>
    </location>
</feature>
<dbReference type="Pfam" id="PF25876">
    <property type="entry name" value="HH_MFP_RND"/>
    <property type="match status" value="1"/>
</dbReference>
<dbReference type="Gene3D" id="2.40.420.20">
    <property type="match status" value="1"/>
</dbReference>
<reference evidence="9" key="1">
    <citation type="journal article" date="2019" name="Int. J. Syst. Evol. Microbiol.">
        <title>The Global Catalogue of Microorganisms (GCM) 10K type strain sequencing project: providing services to taxonomists for standard genome sequencing and annotation.</title>
        <authorList>
            <consortium name="The Broad Institute Genomics Platform"/>
            <consortium name="The Broad Institute Genome Sequencing Center for Infectious Disease"/>
            <person name="Wu L."/>
            <person name="Ma J."/>
        </authorList>
    </citation>
    <scope>NUCLEOTIDE SEQUENCE [LARGE SCALE GENOMIC DNA]</scope>
    <source>
        <strain evidence="9">JCM 31890</strain>
    </source>
</reference>
<evidence type="ECO:0000259" key="6">
    <source>
        <dbReference type="Pfam" id="PF25944"/>
    </source>
</evidence>